<keyword evidence="3" id="KW-0677">Repeat</keyword>
<name>A0ABD3UJR4_SINWO</name>
<feature type="signal peptide" evidence="4">
    <location>
        <begin position="1"/>
        <end position="18"/>
    </location>
</feature>
<comment type="caution">
    <text evidence="5">The sequence shown here is derived from an EMBL/GenBank/DDBJ whole genome shotgun (WGS) entry which is preliminary data.</text>
</comment>
<dbReference type="PROSITE" id="PS51450">
    <property type="entry name" value="LRR"/>
    <property type="match status" value="1"/>
</dbReference>
<evidence type="ECO:0000256" key="4">
    <source>
        <dbReference type="SAM" id="SignalP"/>
    </source>
</evidence>
<dbReference type="InterPro" id="IPR026906">
    <property type="entry name" value="LRR_5"/>
</dbReference>
<evidence type="ECO:0000256" key="3">
    <source>
        <dbReference type="ARBA" id="ARBA00022737"/>
    </source>
</evidence>
<dbReference type="Gene3D" id="3.80.10.10">
    <property type="entry name" value="Ribonuclease Inhibitor"/>
    <property type="match status" value="3"/>
</dbReference>
<keyword evidence="2 4" id="KW-0732">Signal</keyword>
<reference evidence="5 6" key="1">
    <citation type="submission" date="2024-11" db="EMBL/GenBank/DDBJ databases">
        <title>Chromosome-level genome assembly of the freshwater bivalve Anodonta woodiana.</title>
        <authorList>
            <person name="Chen X."/>
        </authorList>
    </citation>
    <scope>NUCLEOTIDE SEQUENCE [LARGE SCALE GENOMIC DNA]</scope>
    <source>
        <strain evidence="5">MN2024</strain>
        <tissue evidence="5">Gills</tissue>
    </source>
</reference>
<dbReference type="AlphaFoldDB" id="A0ABD3UJR4"/>
<evidence type="ECO:0000256" key="2">
    <source>
        <dbReference type="ARBA" id="ARBA00022729"/>
    </source>
</evidence>
<proteinExistence type="predicted"/>
<accession>A0ABD3UJR4</accession>
<keyword evidence="6" id="KW-1185">Reference proteome</keyword>
<dbReference type="Proteomes" id="UP001634394">
    <property type="component" value="Unassembled WGS sequence"/>
</dbReference>
<dbReference type="InterPro" id="IPR032675">
    <property type="entry name" value="LRR_dom_sf"/>
</dbReference>
<dbReference type="PANTHER" id="PTHR24369:SF210">
    <property type="entry name" value="CHAOPTIN-RELATED"/>
    <property type="match status" value="1"/>
</dbReference>
<dbReference type="PANTHER" id="PTHR24369">
    <property type="entry name" value="ANTIGEN BSP, PUTATIVE-RELATED"/>
    <property type="match status" value="1"/>
</dbReference>
<evidence type="ECO:0000256" key="1">
    <source>
        <dbReference type="ARBA" id="ARBA00022614"/>
    </source>
</evidence>
<dbReference type="Pfam" id="PF13855">
    <property type="entry name" value="LRR_8"/>
    <property type="match status" value="1"/>
</dbReference>
<dbReference type="EMBL" id="JBJQND010000016">
    <property type="protein sequence ID" value="KAL3848482.1"/>
    <property type="molecule type" value="Genomic_DNA"/>
</dbReference>
<organism evidence="5 6">
    <name type="scientific">Sinanodonta woodiana</name>
    <name type="common">Chinese pond mussel</name>
    <name type="synonym">Anodonta woodiana</name>
    <dbReference type="NCBI Taxonomy" id="1069815"/>
    <lineage>
        <taxon>Eukaryota</taxon>
        <taxon>Metazoa</taxon>
        <taxon>Spiralia</taxon>
        <taxon>Lophotrochozoa</taxon>
        <taxon>Mollusca</taxon>
        <taxon>Bivalvia</taxon>
        <taxon>Autobranchia</taxon>
        <taxon>Heteroconchia</taxon>
        <taxon>Palaeoheterodonta</taxon>
        <taxon>Unionida</taxon>
        <taxon>Unionoidea</taxon>
        <taxon>Unionidae</taxon>
        <taxon>Unioninae</taxon>
        <taxon>Sinanodonta</taxon>
    </lineage>
</organism>
<evidence type="ECO:0000313" key="5">
    <source>
        <dbReference type="EMBL" id="KAL3848482.1"/>
    </source>
</evidence>
<evidence type="ECO:0000313" key="6">
    <source>
        <dbReference type="Proteomes" id="UP001634394"/>
    </source>
</evidence>
<sequence length="470" mass="52956">MDIFAGLIVYQCLMLALAANICPNALHCSCTFDILDCSNRRLHGIPGFQHSDMYIDTLRLYNTFLTNVKNSSFFGIKVSNILLNNNHINLITHGAFNGVENFINAINLSVNALSTIPTAIGTLTRIQTLDISLNPISHSAFESAEGEDILRRIGDTLYEFSFGHDALYQWPHTLRHLVTLKTLNVLGGSFKTLPPEAFHGFERTLLNLRIENTKLIAIPVALSRLIYLGRLNFDHNHFIGDAGILVPAFSSTILRHLQDLTLKDDRLTVFPNILSYLEGVRKLSLEGNKLDVIGDDSIKVIASSYVADLSLRNCSLRRVPGAISHMKSLRVLDLSNNSIHSFERNDFTNMSMITNLTVSENPLNYISPDAFSELHNLIYLNLQHTNMTEIPTAIQNSHSLRDLILPTDRISCTCDLAWLRIYRDTHRNNELNSPKLHIQGTCETIISSIDEYLQTFIPMCPNYNVTNLRY</sequence>
<keyword evidence="1" id="KW-0433">Leucine-rich repeat</keyword>
<gene>
    <name evidence="5" type="ORF">ACJMK2_019335</name>
</gene>
<feature type="chain" id="PRO_5044808970" evidence="4">
    <location>
        <begin position="19"/>
        <end position="470"/>
    </location>
</feature>
<dbReference type="InterPro" id="IPR050541">
    <property type="entry name" value="LRR_TM_domain-containing"/>
</dbReference>
<dbReference type="SMART" id="SM00369">
    <property type="entry name" value="LRR_TYP"/>
    <property type="match status" value="5"/>
</dbReference>
<dbReference type="Pfam" id="PF13306">
    <property type="entry name" value="LRR_5"/>
    <property type="match status" value="1"/>
</dbReference>
<dbReference type="SUPFAM" id="SSF52058">
    <property type="entry name" value="L domain-like"/>
    <property type="match status" value="1"/>
</dbReference>
<dbReference type="InterPro" id="IPR003591">
    <property type="entry name" value="Leu-rich_rpt_typical-subtyp"/>
</dbReference>
<protein>
    <submittedName>
        <fullName evidence="5">Uncharacterized protein</fullName>
    </submittedName>
</protein>
<dbReference type="InterPro" id="IPR001611">
    <property type="entry name" value="Leu-rich_rpt"/>
</dbReference>